<dbReference type="AlphaFoldDB" id="A0A428UUV0"/>
<keyword evidence="3" id="KW-1185">Reference proteome</keyword>
<protein>
    <submittedName>
        <fullName evidence="2">Uncharacterized protein</fullName>
    </submittedName>
</protein>
<evidence type="ECO:0000313" key="3">
    <source>
        <dbReference type="Proteomes" id="UP000288429"/>
    </source>
</evidence>
<gene>
    <name evidence="2" type="ORF">CDV31_003167</name>
</gene>
<proteinExistence type="predicted"/>
<feature type="compositionally biased region" description="Basic residues" evidence="1">
    <location>
        <begin position="1"/>
        <end position="10"/>
    </location>
</feature>
<dbReference type="Proteomes" id="UP000288429">
    <property type="component" value="Unassembled WGS sequence"/>
</dbReference>
<dbReference type="EMBL" id="NIZV01000026">
    <property type="protein sequence ID" value="RSM18068.1"/>
    <property type="molecule type" value="Genomic_DNA"/>
</dbReference>
<feature type="compositionally biased region" description="Basic and acidic residues" evidence="1">
    <location>
        <begin position="46"/>
        <end position="56"/>
    </location>
</feature>
<reference evidence="2 3" key="1">
    <citation type="submission" date="2017-06" db="EMBL/GenBank/DDBJ databases">
        <title>Cmopartive genomic analysis of Ambrosia Fusariam Clade fungi.</title>
        <authorList>
            <person name="Stajich J.E."/>
            <person name="Carrillo J."/>
            <person name="Kijimoto T."/>
            <person name="Eskalen A."/>
            <person name="O'Donnell K."/>
            <person name="Kasson M."/>
        </authorList>
    </citation>
    <scope>NUCLEOTIDE SEQUENCE [LARGE SCALE GENOMIC DNA]</scope>
    <source>
        <strain evidence="2 3">NRRL 20438</strain>
    </source>
</reference>
<name>A0A428UUV0_9HYPO</name>
<evidence type="ECO:0000256" key="1">
    <source>
        <dbReference type="SAM" id="MobiDB-lite"/>
    </source>
</evidence>
<organism evidence="2 3">
    <name type="scientific">Fusarium ambrosium</name>
    <dbReference type="NCBI Taxonomy" id="131363"/>
    <lineage>
        <taxon>Eukaryota</taxon>
        <taxon>Fungi</taxon>
        <taxon>Dikarya</taxon>
        <taxon>Ascomycota</taxon>
        <taxon>Pezizomycotina</taxon>
        <taxon>Sordariomycetes</taxon>
        <taxon>Hypocreomycetidae</taxon>
        <taxon>Hypocreales</taxon>
        <taxon>Nectriaceae</taxon>
        <taxon>Fusarium</taxon>
        <taxon>Fusarium solani species complex</taxon>
    </lineage>
</organism>
<accession>A0A428UUV0</accession>
<sequence>MEKQRTKPKQKTWLILSRKSTTSPRSEVTKLDPTGLSSSKGSGRSSNEDESPRPEELNVWSQGTRHLVLTPSPKVQRPRLKYMANSEEEGVIREALAACRDHNYTRFNLERHVLSGEDIPIHRLKRGDVVFLCTTHELYGPAQRRYICWGTAKSGWEKYLVFFTLVTNGGKDVIQGSHNWFLEPTKCRFAAEPYHERNAYVSWTQAVVISPPRRDPIFGCIKRQESCVLQLNQ</sequence>
<feature type="compositionally biased region" description="Low complexity" evidence="1">
    <location>
        <begin position="35"/>
        <end position="45"/>
    </location>
</feature>
<evidence type="ECO:0000313" key="2">
    <source>
        <dbReference type="EMBL" id="RSM18068.1"/>
    </source>
</evidence>
<feature type="region of interest" description="Disordered" evidence="1">
    <location>
        <begin position="1"/>
        <end position="61"/>
    </location>
</feature>
<comment type="caution">
    <text evidence="2">The sequence shown here is derived from an EMBL/GenBank/DDBJ whole genome shotgun (WGS) entry which is preliminary data.</text>
</comment>